<name>A0AA91EHZ6_9GAMM</name>
<organism evidence="2 3">
    <name type="scientific">Obesumbacterium proteus ATCC 12841</name>
    <dbReference type="NCBI Taxonomy" id="1354268"/>
    <lineage>
        <taxon>Bacteria</taxon>
        <taxon>Pseudomonadati</taxon>
        <taxon>Pseudomonadota</taxon>
        <taxon>Gammaproteobacteria</taxon>
        <taxon>Enterobacterales</taxon>
        <taxon>Hafniaceae</taxon>
        <taxon>Obesumbacterium</taxon>
    </lineage>
</organism>
<keyword evidence="3" id="KW-1185">Reference proteome</keyword>
<feature type="transmembrane region" description="Helical" evidence="1">
    <location>
        <begin position="17"/>
        <end position="39"/>
    </location>
</feature>
<feature type="transmembrane region" description="Helical" evidence="1">
    <location>
        <begin position="90"/>
        <end position="110"/>
    </location>
</feature>
<keyword evidence="1" id="KW-0472">Membrane</keyword>
<sequence>MTIPVSPQRRFGRTRRFVLAFLVILALTVGLFFIASVLFEVDPDGHKVRDWLSASRYGLFVWRLTMYTGLCWAWFYVVRPQVVKKSPGQSLHRLEWMAAGFIIVIEFAAWRSVLA</sequence>
<dbReference type="EMBL" id="LXEX01000031">
    <property type="protein sequence ID" value="OAT58937.1"/>
    <property type="molecule type" value="Genomic_DNA"/>
</dbReference>
<keyword evidence="1" id="KW-1133">Transmembrane helix</keyword>
<gene>
    <name evidence="2" type="ORF">M993_02240</name>
</gene>
<proteinExistence type="predicted"/>
<evidence type="ECO:0000256" key="1">
    <source>
        <dbReference type="SAM" id="Phobius"/>
    </source>
</evidence>
<protein>
    <submittedName>
        <fullName evidence="2">Uncharacterized protein</fullName>
    </submittedName>
</protein>
<reference evidence="2 3" key="1">
    <citation type="submission" date="2016-04" db="EMBL/GenBank/DDBJ databases">
        <title>ATOL: Assembling a taxonomically balanced genome-scale reconstruction of the evolutionary history of the Enterobacteriaceae.</title>
        <authorList>
            <person name="Plunkett G.III."/>
            <person name="Neeno-Eckwall E.C."/>
            <person name="Glasner J.D."/>
            <person name="Perna N.T."/>
        </authorList>
    </citation>
    <scope>NUCLEOTIDE SEQUENCE [LARGE SCALE GENOMIC DNA]</scope>
    <source>
        <strain evidence="2 3">ATCC 12841</strain>
    </source>
</reference>
<evidence type="ECO:0000313" key="2">
    <source>
        <dbReference type="EMBL" id="OAT58937.1"/>
    </source>
</evidence>
<dbReference type="RefSeq" id="WP_061552871.1">
    <property type="nucleotide sequence ID" value="NZ_LXEX01000031.1"/>
</dbReference>
<feature type="transmembrane region" description="Helical" evidence="1">
    <location>
        <begin position="59"/>
        <end position="78"/>
    </location>
</feature>
<dbReference type="Proteomes" id="UP000078431">
    <property type="component" value="Unassembled WGS sequence"/>
</dbReference>
<evidence type="ECO:0000313" key="3">
    <source>
        <dbReference type="Proteomes" id="UP000078431"/>
    </source>
</evidence>
<dbReference type="AlphaFoldDB" id="A0AA91EHZ6"/>
<accession>A0AA91EHZ6</accession>
<comment type="caution">
    <text evidence="2">The sequence shown here is derived from an EMBL/GenBank/DDBJ whole genome shotgun (WGS) entry which is preliminary data.</text>
</comment>
<keyword evidence="1" id="KW-0812">Transmembrane</keyword>